<feature type="region of interest" description="Disordered" evidence="1">
    <location>
        <begin position="1"/>
        <end position="24"/>
    </location>
</feature>
<accession>A0A0B7KDA6</accession>
<organism evidence="3">
    <name type="scientific">Bionectria ochroleuca</name>
    <name type="common">Gliocladium roseum</name>
    <dbReference type="NCBI Taxonomy" id="29856"/>
    <lineage>
        <taxon>Eukaryota</taxon>
        <taxon>Fungi</taxon>
        <taxon>Dikarya</taxon>
        <taxon>Ascomycota</taxon>
        <taxon>Pezizomycotina</taxon>
        <taxon>Sordariomycetes</taxon>
        <taxon>Hypocreomycetidae</taxon>
        <taxon>Hypocreales</taxon>
        <taxon>Bionectriaceae</taxon>
        <taxon>Clonostachys</taxon>
    </lineage>
</organism>
<sequence length="521" mass="56277">MEWPVKNRHLPISPNYGQSDAGLHPVPEPTLEVVAGDRVVYDEGKEVVVSSPGAGESTIVSPSSPSDLTSATTPGKTHIKPFDGHYDGQHHYHHHGMEDDGKIVVTNSNNDKQPWYRKPVFLAGLIVLAVVIILAAVLGGVFGSRSRNNSSSPDSSSGSTTTTTASAAPSSTPTSIAANSPMGVSGWKNGDDNNLYVAYQAADNSLRYSKATASGSQTDFTWGEPKTLKPESTLGKNAGLTMSVSVDQSNDANSQIQLSLLYINSTSYINGLTYVTGGQAEAKGFTTSDINQQPFKVAENSTLSAYWPFMLYQNTSGVVHALWYESETPYVPYSLSATAASKSNLAVVPVSRNVTKISGKGFWAIFYQNQSGKIMASPDPAFWDEKRADDLVTIVSTWNSTFPDITLPIGSSFTAFSLARGDNDKVNTFLLYQDGSDIKQAWINNDNGWQISSPKLLQGADRGTHIGCVTPAVWKSDRTFSEKLLAEESDISKCYFQKGGKLIEVRLEGKDWVDSKEISIP</sequence>
<keyword evidence="2" id="KW-0472">Membrane</keyword>
<evidence type="ECO:0000313" key="3">
    <source>
        <dbReference type="EMBL" id="CEO52905.1"/>
    </source>
</evidence>
<evidence type="ECO:0008006" key="4">
    <source>
        <dbReference type="Google" id="ProtNLM"/>
    </source>
</evidence>
<dbReference type="AlphaFoldDB" id="A0A0B7KDA6"/>
<feature type="region of interest" description="Disordered" evidence="1">
    <location>
        <begin position="51"/>
        <end position="74"/>
    </location>
</feature>
<protein>
    <recommendedName>
        <fullName evidence="4">Fucose-specific lectin</fullName>
    </recommendedName>
</protein>
<name>A0A0B7KDA6_BIOOC</name>
<dbReference type="EMBL" id="CDPU01000031">
    <property type="protein sequence ID" value="CEO52905.1"/>
    <property type="molecule type" value="Genomic_DNA"/>
</dbReference>
<evidence type="ECO:0000256" key="2">
    <source>
        <dbReference type="SAM" id="Phobius"/>
    </source>
</evidence>
<feature type="compositionally biased region" description="Polar residues" evidence="1">
    <location>
        <begin position="58"/>
        <end position="74"/>
    </location>
</feature>
<evidence type="ECO:0000256" key="1">
    <source>
        <dbReference type="SAM" id="MobiDB-lite"/>
    </source>
</evidence>
<feature type="transmembrane region" description="Helical" evidence="2">
    <location>
        <begin position="120"/>
        <end position="142"/>
    </location>
</feature>
<dbReference type="Gene3D" id="2.120.10.70">
    <property type="entry name" value="Fucose-specific lectin"/>
    <property type="match status" value="1"/>
</dbReference>
<gene>
    <name evidence="3" type="ORF">BN869_000008963_1</name>
</gene>
<feature type="region of interest" description="Disordered" evidence="1">
    <location>
        <begin position="144"/>
        <end position="180"/>
    </location>
</feature>
<keyword evidence="2" id="KW-1133">Transmembrane helix</keyword>
<keyword evidence="2" id="KW-0812">Transmembrane</keyword>
<proteinExistence type="predicted"/>
<reference evidence="3" key="1">
    <citation type="submission" date="2015-01" db="EMBL/GenBank/DDBJ databases">
        <authorList>
            <person name="Durling Mikael"/>
        </authorList>
    </citation>
    <scope>NUCLEOTIDE SEQUENCE</scope>
</reference>
<dbReference type="SUPFAM" id="SSF89372">
    <property type="entry name" value="Fucose-specific lectin"/>
    <property type="match status" value="1"/>
</dbReference>